<dbReference type="RefSeq" id="WP_035166024.1">
    <property type="nucleotide sequence ID" value="NZ_CP018906.1"/>
</dbReference>
<sequence>MKYSNYHLAKFVKKINRFTVVCELDGQEIQVHLKNTGRNKELLVPGYEVSLVYNPGDKRKTDYDLVAVNKLGHWINIDSQAPNAVVKEALTETLSLPGLGKFADFRPETKLDDSRIDFWTQTLDGRDCWVETKGVTLEHEQLAMFPDAPTTRAVKHVHTMTKAVQSEADASLYFVVQMDYVDEMKINLQMAPLLYDAISRAMKAGVKVVACRCSVAPDEMKLTETIKFTQKL</sequence>
<dbReference type="KEGG" id="lcu:PL11_002175"/>
<dbReference type="InterPro" id="IPR040452">
    <property type="entry name" value="SfsA_C"/>
</dbReference>
<reference evidence="4 5" key="1">
    <citation type="journal article" date="2015" name="Genome Announc.">
        <title>Genome Sequence of Lactobacillus curieae CCTCC M 2011381T, a Novel Producer of Gamma-aminobutyric Acid.</title>
        <authorList>
            <person name="Wang Y."/>
            <person name="Wang Y."/>
            <person name="Lang C."/>
            <person name="Wei D."/>
            <person name="Xu P."/>
            <person name="Xie J."/>
        </authorList>
    </citation>
    <scope>NUCLEOTIDE SEQUENCE [LARGE SCALE GENOMIC DNA]</scope>
    <source>
        <strain evidence="4 5">CCTCC M 2011381</strain>
    </source>
</reference>
<dbReference type="CDD" id="cd22359">
    <property type="entry name" value="SfsA-like_bacterial"/>
    <property type="match status" value="1"/>
</dbReference>
<evidence type="ECO:0000256" key="1">
    <source>
        <dbReference type="HAMAP-Rule" id="MF_00095"/>
    </source>
</evidence>
<keyword evidence="5" id="KW-1185">Reference proteome</keyword>
<protein>
    <recommendedName>
        <fullName evidence="1">Sugar fermentation stimulation protein homolog</fullName>
    </recommendedName>
</protein>
<evidence type="ECO:0000259" key="2">
    <source>
        <dbReference type="Pfam" id="PF03749"/>
    </source>
</evidence>
<accession>A0A1S6QGR7</accession>
<dbReference type="PANTHER" id="PTHR30545">
    <property type="entry name" value="SUGAR FERMENTATION STIMULATION PROTEIN A"/>
    <property type="match status" value="1"/>
</dbReference>
<dbReference type="eggNOG" id="COG1489">
    <property type="taxonomic scope" value="Bacteria"/>
</dbReference>
<dbReference type="Gene3D" id="3.40.1350.60">
    <property type="match status" value="1"/>
</dbReference>
<gene>
    <name evidence="1" type="primary">sfsA</name>
    <name evidence="4" type="ORF">PL11_002175</name>
</gene>
<evidence type="ECO:0000313" key="5">
    <source>
        <dbReference type="Proteomes" id="UP000030361"/>
    </source>
</evidence>
<name>A0A1S6QGR7_9LACO</name>
<feature type="domain" description="Sugar fermentation stimulation protein C-terminal" evidence="2">
    <location>
        <begin position="80"/>
        <end position="218"/>
    </location>
</feature>
<organism evidence="4 5">
    <name type="scientific">Lentilactobacillus curieae</name>
    <dbReference type="NCBI Taxonomy" id="1138822"/>
    <lineage>
        <taxon>Bacteria</taxon>
        <taxon>Bacillati</taxon>
        <taxon>Bacillota</taxon>
        <taxon>Bacilli</taxon>
        <taxon>Lactobacillales</taxon>
        <taxon>Lactobacillaceae</taxon>
        <taxon>Lentilactobacillus</taxon>
    </lineage>
</organism>
<dbReference type="AlphaFoldDB" id="A0A1S6QGR7"/>
<evidence type="ECO:0000259" key="3">
    <source>
        <dbReference type="Pfam" id="PF17746"/>
    </source>
</evidence>
<dbReference type="Pfam" id="PF17746">
    <property type="entry name" value="SfsA_N"/>
    <property type="match status" value="1"/>
</dbReference>
<dbReference type="InterPro" id="IPR005224">
    <property type="entry name" value="SfsA"/>
</dbReference>
<dbReference type="GO" id="GO:0003677">
    <property type="term" value="F:DNA binding"/>
    <property type="evidence" value="ECO:0007669"/>
    <property type="project" value="InterPro"/>
</dbReference>
<dbReference type="OrthoDB" id="9802365at2"/>
<comment type="similarity">
    <text evidence="1">Belongs to the SfsA family.</text>
</comment>
<dbReference type="Pfam" id="PF03749">
    <property type="entry name" value="SfsA"/>
    <property type="match status" value="1"/>
</dbReference>
<feature type="domain" description="SfsA N-terminal OB" evidence="3">
    <location>
        <begin position="12"/>
        <end position="77"/>
    </location>
</feature>
<evidence type="ECO:0000313" key="4">
    <source>
        <dbReference type="EMBL" id="AQW20803.1"/>
    </source>
</evidence>
<dbReference type="NCBIfam" id="TIGR00230">
    <property type="entry name" value="sfsA"/>
    <property type="match status" value="1"/>
</dbReference>
<dbReference type="Gene3D" id="2.40.50.580">
    <property type="match status" value="1"/>
</dbReference>
<dbReference type="EMBL" id="CP018906">
    <property type="protein sequence ID" value="AQW20803.1"/>
    <property type="molecule type" value="Genomic_DNA"/>
</dbReference>
<dbReference type="PANTHER" id="PTHR30545:SF2">
    <property type="entry name" value="SUGAR FERMENTATION STIMULATION PROTEIN A"/>
    <property type="match status" value="1"/>
</dbReference>
<dbReference type="HAMAP" id="MF_00095">
    <property type="entry name" value="SfsA"/>
    <property type="match status" value="1"/>
</dbReference>
<dbReference type="Proteomes" id="UP000030361">
    <property type="component" value="Chromosome"/>
</dbReference>
<proteinExistence type="inferred from homology"/>
<dbReference type="InterPro" id="IPR041465">
    <property type="entry name" value="SfsA_N"/>
</dbReference>